<dbReference type="AlphaFoldDB" id="A0A839HNF2"/>
<name>A0A839HNF2_9BURK</name>
<comment type="caution">
    <text evidence="2">The sequence shown here is derived from an EMBL/GenBank/DDBJ whole genome shotgun (WGS) entry which is preliminary data.</text>
</comment>
<protein>
    <submittedName>
        <fullName evidence="2">Porin</fullName>
    </submittedName>
</protein>
<feature type="chain" id="PRO_5032361275" evidence="1">
    <location>
        <begin position="32"/>
        <end position="378"/>
    </location>
</feature>
<keyword evidence="1" id="KW-0732">Signal</keyword>
<dbReference type="Proteomes" id="UP000586093">
    <property type="component" value="Unassembled WGS sequence"/>
</dbReference>
<evidence type="ECO:0000313" key="2">
    <source>
        <dbReference type="EMBL" id="MBB1160521.1"/>
    </source>
</evidence>
<sequence>MKTSIPARLRPLAQALLPLGLALSALPAAHAGATFKIDENNSISIGGGLRVSYSSVEDGAPSGTSRSNDFTMESARLYMSARIQKVFGVTFNLNGSEDEVKVLDAYAQYEPSPLFNVWMGRMLPPTDRANLDGPYYLSAWDYPGLVSSYPALFAGRDNGVTVWGKPLDGKLTYAFGLFQGHNRKLGLSNEDAKLLFAGRVAYAFLDAEPAPAYYTASTYYGAKDIFTVGLAMLQQSQGVGTAGNKDDYLGYNVDVLFEKNLGPGVLTLEGAAYKYDFKNVDVPAASGNVGGLAPGKAYLAGAAWLFPQAIGPGKFQPFVRYQRSSPDGPNNEVKAYDLGLNYVIAGHNARLSAVYTNTESDLTGTKIDKFLLGAQFQY</sequence>
<reference evidence="2 3" key="1">
    <citation type="submission" date="2020-08" db="EMBL/GenBank/DDBJ databases">
        <title>Aquariorum lacteus gen. nov., sp. nov., a new member of the family Comamonadaceae, isolated from freshwater aquarium.</title>
        <authorList>
            <person name="Chun S.-J."/>
        </authorList>
    </citation>
    <scope>NUCLEOTIDE SEQUENCE [LARGE SCALE GENOMIC DNA]</scope>
    <source>
        <strain evidence="2 3">SJAQ100</strain>
    </source>
</reference>
<dbReference type="EMBL" id="JACIVI010000001">
    <property type="protein sequence ID" value="MBB1160521.1"/>
    <property type="molecule type" value="Genomic_DNA"/>
</dbReference>
<evidence type="ECO:0000313" key="3">
    <source>
        <dbReference type="Proteomes" id="UP000586093"/>
    </source>
</evidence>
<dbReference type="InterPro" id="IPR010870">
    <property type="entry name" value="Porin_O/P"/>
</dbReference>
<dbReference type="RefSeq" id="WP_182660546.1">
    <property type="nucleotide sequence ID" value="NZ_JACIVI010000001.1"/>
</dbReference>
<dbReference type="InterPro" id="IPR023614">
    <property type="entry name" value="Porin_dom_sf"/>
</dbReference>
<gene>
    <name evidence="2" type="ORF">H4F90_00810</name>
</gene>
<accession>A0A839HNF2</accession>
<dbReference type="Gene3D" id="2.40.160.10">
    <property type="entry name" value="Porin"/>
    <property type="match status" value="1"/>
</dbReference>
<dbReference type="SUPFAM" id="SSF56935">
    <property type="entry name" value="Porins"/>
    <property type="match status" value="1"/>
</dbReference>
<dbReference type="Pfam" id="PF07396">
    <property type="entry name" value="Porin_O_P"/>
    <property type="match status" value="1"/>
</dbReference>
<feature type="signal peptide" evidence="1">
    <location>
        <begin position="1"/>
        <end position="31"/>
    </location>
</feature>
<evidence type="ECO:0000256" key="1">
    <source>
        <dbReference type="SAM" id="SignalP"/>
    </source>
</evidence>
<organism evidence="2 3">
    <name type="scientific">Aquariibacter albus</name>
    <dbReference type="NCBI Taxonomy" id="2759899"/>
    <lineage>
        <taxon>Bacteria</taxon>
        <taxon>Pseudomonadati</taxon>
        <taxon>Pseudomonadota</taxon>
        <taxon>Betaproteobacteria</taxon>
        <taxon>Burkholderiales</taxon>
        <taxon>Sphaerotilaceae</taxon>
        <taxon>Aquariibacter</taxon>
    </lineage>
</organism>
<proteinExistence type="predicted"/>
<keyword evidence="3" id="KW-1185">Reference proteome</keyword>